<evidence type="ECO:0008006" key="5">
    <source>
        <dbReference type="Google" id="ProtNLM"/>
    </source>
</evidence>
<dbReference type="NCBIfam" id="TIGR02474">
    <property type="entry name" value="pec_lyase"/>
    <property type="match status" value="1"/>
</dbReference>
<evidence type="ECO:0000256" key="2">
    <source>
        <dbReference type="ARBA" id="ARBA00023180"/>
    </source>
</evidence>
<dbReference type="PANTHER" id="PTHR42970">
    <property type="entry name" value="PECTATE LYASE C-RELATED"/>
    <property type="match status" value="1"/>
</dbReference>
<dbReference type="Proteomes" id="UP001501169">
    <property type="component" value="Unassembled WGS sequence"/>
</dbReference>
<dbReference type="InterPro" id="IPR012334">
    <property type="entry name" value="Pectin_lyas_fold"/>
</dbReference>
<dbReference type="InterPro" id="IPR012669">
    <property type="entry name" value="Pectate_lyase"/>
</dbReference>
<reference evidence="3 4" key="1">
    <citation type="journal article" date="2019" name="Int. J. Syst. Evol. Microbiol.">
        <title>The Global Catalogue of Microorganisms (GCM) 10K type strain sequencing project: providing services to taxonomists for standard genome sequencing and annotation.</title>
        <authorList>
            <consortium name="The Broad Institute Genomics Platform"/>
            <consortium name="The Broad Institute Genome Sequencing Center for Infectious Disease"/>
            <person name="Wu L."/>
            <person name="Ma J."/>
        </authorList>
    </citation>
    <scope>NUCLEOTIDE SEQUENCE [LARGE SCALE GENOMIC DNA]</scope>
    <source>
        <strain evidence="3 4">JCM 14331</strain>
    </source>
</reference>
<sequence length="775" mass="84782">MRYLYWLALLLSFHSIAVDYWQQQPLPAQWQQYLAVSEQLLQQDAAAFASELAESAAHDAVKHNGFGLTAITTAAEAEAILSYQTPSGGWSKRTDMRIARQAGQHFGSEPDYVPTFDNDATSTQLQWLADYYPDASEALRQRITAAIERGITLVLKAQYPNGGFAQSYPLRGGYHDAITLNDDAMYQLMTLLWQVAHDKRFAMVTDSSKQAAKAAFYRAVDWLLANQVQVKGQLSVWGAQHHPLTGGPVAARKFEQASLVSSESAKLLQLMLQTVPDYPGVAASLAAGAHWLQQHQINGKIRYRDEQGYLSLKDSPGSVIWSRFYDLKSGKPVFFDRDGQTYSDVSRLSLERQRGYGWYQSVAAEFLSAYDNWLGLGQHCRNFGLDTAGGQGGAVLKVSNLNRSGPGSLAAALATTGPRIIVFEVAGVIDLERSNLSIEQPFVTIAGETAPAPGITLIKGGLRIVSHDVIVRHLHIRPGDAGLDKRAGWDTDGIAVTGKDACNVLVEHNSVTWATDELVSASGPRDQGPAATAKHVTFRNNILAEALDYATHIKGKHSKGALVHDNVQQVAFIGNLFVSNDRRNPYFKAFSSGVVANNLIVNAGNAAVQLGFVEREWLSSGIAPHNPQVAVVGNVLRYGLDSYSDLALVSDRGDAYISDNLTFNLRQQPMYDTQGVIHLLQSPPVWPQGVTATAASTTEAQVLNQAGARYWQRDSIDQRILRQAQDGSSRIIDSQQQVGGYPEIAPVQRTLNIPDSNTDGWLRRFIPESGQLTEP</sequence>
<dbReference type="Pfam" id="PF09492">
    <property type="entry name" value="Pec_lyase"/>
    <property type="match status" value="1"/>
</dbReference>
<evidence type="ECO:0000313" key="3">
    <source>
        <dbReference type="EMBL" id="GAA0558280.1"/>
    </source>
</evidence>
<dbReference type="RefSeq" id="WP_226767767.1">
    <property type="nucleotide sequence ID" value="NZ_BAAAEO010000004.1"/>
</dbReference>
<dbReference type="SUPFAM" id="SSF51126">
    <property type="entry name" value="Pectin lyase-like"/>
    <property type="match status" value="1"/>
</dbReference>
<protein>
    <recommendedName>
        <fullName evidence="5">Pectate lyase</fullName>
    </recommendedName>
</protein>
<dbReference type="SUPFAM" id="SSF81853">
    <property type="entry name" value="Family 10 polysaccharide lyase"/>
    <property type="match status" value="1"/>
</dbReference>
<organism evidence="3 4">
    <name type="scientific">Rheinheimera aquimaris</name>
    <dbReference type="NCBI Taxonomy" id="412437"/>
    <lineage>
        <taxon>Bacteria</taxon>
        <taxon>Pseudomonadati</taxon>
        <taxon>Pseudomonadota</taxon>
        <taxon>Gammaproteobacteria</taxon>
        <taxon>Chromatiales</taxon>
        <taxon>Chromatiaceae</taxon>
        <taxon>Rheinheimera</taxon>
    </lineage>
</organism>
<keyword evidence="4" id="KW-1185">Reference proteome</keyword>
<proteinExistence type="predicted"/>
<dbReference type="InterPro" id="IPR011050">
    <property type="entry name" value="Pectin_lyase_fold/virulence"/>
</dbReference>
<accession>A0ABN1E3B6</accession>
<keyword evidence="1" id="KW-0479">Metal-binding</keyword>
<name>A0ABN1E3B6_9GAMM</name>
<evidence type="ECO:0000313" key="4">
    <source>
        <dbReference type="Proteomes" id="UP001501169"/>
    </source>
</evidence>
<evidence type="ECO:0000256" key="1">
    <source>
        <dbReference type="ARBA" id="ARBA00022723"/>
    </source>
</evidence>
<comment type="caution">
    <text evidence="3">The sequence shown here is derived from an EMBL/GenBank/DDBJ whole genome shotgun (WGS) entry which is preliminary data.</text>
</comment>
<dbReference type="Gene3D" id="2.160.20.10">
    <property type="entry name" value="Single-stranded right-handed beta-helix, Pectin lyase-like"/>
    <property type="match status" value="1"/>
</dbReference>
<dbReference type="Gene3D" id="1.50.10.20">
    <property type="match status" value="1"/>
</dbReference>
<dbReference type="InterPro" id="IPR052063">
    <property type="entry name" value="Polysaccharide_Lyase_1"/>
</dbReference>
<dbReference type="EMBL" id="BAAAEO010000004">
    <property type="protein sequence ID" value="GAA0558280.1"/>
    <property type="molecule type" value="Genomic_DNA"/>
</dbReference>
<dbReference type="PANTHER" id="PTHR42970:SF1">
    <property type="entry name" value="PECTATE LYASE C-RELATED"/>
    <property type="match status" value="1"/>
</dbReference>
<gene>
    <name evidence="3" type="ORF">GCM10009098_27800</name>
</gene>
<keyword evidence="2" id="KW-0325">Glycoprotein</keyword>